<reference evidence="2" key="1">
    <citation type="submission" date="2019-09" db="EMBL/GenBank/DDBJ databases">
        <title>Distinct polysaccharide growth profiles of human intestinal Prevotella copri isolates.</title>
        <authorList>
            <person name="Fehlner-Peach H."/>
            <person name="Magnabosco C."/>
            <person name="Raghavan V."/>
            <person name="Scher J.U."/>
            <person name="Tett A."/>
            <person name="Cox L.M."/>
            <person name="Gottsegen C."/>
            <person name="Watters A."/>
            <person name="Wiltshire- Gordon J.D."/>
            <person name="Segata N."/>
            <person name="Bonneau R."/>
            <person name="Littman D.R."/>
        </authorList>
    </citation>
    <scope>NUCLEOTIDE SEQUENCE [LARGE SCALE GENOMIC DNA]</scope>
    <source>
        <strain evidence="2">iAA108</strain>
    </source>
</reference>
<evidence type="ECO:0000313" key="2">
    <source>
        <dbReference type="Proteomes" id="UP000421408"/>
    </source>
</evidence>
<comment type="caution">
    <text evidence="1">The sequence shown here is derived from an EMBL/GenBank/DDBJ whole genome shotgun (WGS) entry which is preliminary data.</text>
</comment>
<dbReference type="AlphaFoldDB" id="A0AA90V389"/>
<proteinExistence type="predicted"/>
<name>A0AA90V389_9BACT</name>
<gene>
    <name evidence="1" type="ORF">F7D74_14690</name>
</gene>
<dbReference type="EMBL" id="VZCC01000106">
    <property type="protein sequence ID" value="MQN85197.1"/>
    <property type="molecule type" value="Genomic_DNA"/>
</dbReference>
<dbReference type="RefSeq" id="WP_153119630.1">
    <property type="nucleotide sequence ID" value="NZ_VZCC01000106.1"/>
</dbReference>
<dbReference type="Proteomes" id="UP000421408">
    <property type="component" value="Unassembled WGS sequence"/>
</dbReference>
<organism evidence="1 2">
    <name type="scientific">Segatella copri</name>
    <dbReference type="NCBI Taxonomy" id="165179"/>
    <lineage>
        <taxon>Bacteria</taxon>
        <taxon>Pseudomonadati</taxon>
        <taxon>Bacteroidota</taxon>
        <taxon>Bacteroidia</taxon>
        <taxon>Bacteroidales</taxon>
        <taxon>Prevotellaceae</taxon>
        <taxon>Segatella</taxon>
    </lineage>
</organism>
<evidence type="ECO:0000313" key="1">
    <source>
        <dbReference type="EMBL" id="MQN85197.1"/>
    </source>
</evidence>
<protein>
    <submittedName>
        <fullName evidence="1">Uncharacterized protein</fullName>
    </submittedName>
</protein>
<accession>A0AA90V389</accession>
<sequence length="68" mass="7659">MAWVATNGNGKEFLFEKKPYRSGYGEYGYWNPTYSGIGGCILIPHGSIKKLIGRKLSFSDEPVELKEE</sequence>